<keyword evidence="3" id="KW-0406">Ion transport</keyword>
<evidence type="ECO:0000256" key="6">
    <source>
        <dbReference type="ARBA" id="ARBA00023285"/>
    </source>
</evidence>
<feature type="domain" description="Transcobalamin-like C-terminal" evidence="10">
    <location>
        <begin position="317"/>
        <end position="394"/>
    </location>
</feature>
<dbReference type="Pfam" id="PF14478">
    <property type="entry name" value="DUF4430"/>
    <property type="match status" value="1"/>
</dbReference>
<feature type="binding site" evidence="7">
    <location>
        <begin position="364"/>
        <end position="366"/>
    </location>
    <ligand>
        <name>cyanocob(III)alamin</name>
        <dbReference type="ChEBI" id="CHEBI:17439"/>
    </ligand>
</feature>
<evidence type="ECO:0000256" key="1">
    <source>
        <dbReference type="ARBA" id="ARBA00004613"/>
    </source>
</evidence>
<keyword evidence="8" id="KW-1015">Disulfide bond</keyword>
<name>A0A8C9QHY6_SPEDA</name>
<dbReference type="Gene3D" id="1.50.10.20">
    <property type="match status" value="1"/>
</dbReference>
<feature type="binding site" evidence="7">
    <location>
        <position position="395"/>
    </location>
    <ligand>
        <name>cyanocob(III)alamin</name>
        <dbReference type="ChEBI" id="CHEBI:17439"/>
    </ligand>
</feature>
<feature type="binding site" evidence="7">
    <location>
        <position position="255"/>
    </location>
    <ligand>
        <name>cyanocob(III)alamin</name>
        <dbReference type="ChEBI" id="CHEBI:17439"/>
    </ligand>
</feature>
<comment type="subcellular location">
    <subcellularLocation>
        <location evidence="1">Secreted</location>
    </subcellularLocation>
</comment>
<dbReference type="PANTHER" id="PTHR10559:SF13">
    <property type="entry name" value="TRANSCOBALAMIN-1"/>
    <property type="match status" value="1"/>
</dbReference>
<evidence type="ECO:0000256" key="4">
    <source>
        <dbReference type="ARBA" id="ARBA00022525"/>
    </source>
</evidence>
<evidence type="ECO:0000256" key="3">
    <source>
        <dbReference type="ARBA" id="ARBA00022426"/>
    </source>
</evidence>
<evidence type="ECO:0000256" key="7">
    <source>
        <dbReference type="PIRSR" id="PIRSR602157-1"/>
    </source>
</evidence>
<evidence type="ECO:0000313" key="11">
    <source>
        <dbReference type="Ensembl" id="ENSSDAP00000022654.1"/>
    </source>
</evidence>
<evidence type="ECO:0000313" key="12">
    <source>
        <dbReference type="Proteomes" id="UP000694422"/>
    </source>
</evidence>
<feature type="binding site" evidence="7">
    <location>
        <begin position="138"/>
        <end position="142"/>
    </location>
    <ligand>
        <name>cyanocob(III)alamin</name>
        <dbReference type="ChEBI" id="CHEBI:17439"/>
    </ligand>
</feature>
<dbReference type="Proteomes" id="UP000694422">
    <property type="component" value="Unplaced"/>
</dbReference>
<evidence type="ECO:0000256" key="8">
    <source>
        <dbReference type="PIRSR" id="PIRSR602157-2"/>
    </source>
</evidence>
<dbReference type="GO" id="GO:0006824">
    <property type="term" value="P:cobalt ion transport"/>
    <property type="evidence" value="ECO:0007669"/>
    <property type="project" value="UniProtKB-KW"/>
</dbReference>
<accession>A0A8C9QHY6</accession>
<evidence type="ECO:0000256" key="9">
    <source>
        <dbReference type="SAM" id="SignalP"/>
    </source>
</evidence>
<proteinExistence type="inferred from homology"/>
<feature type="signal peptide" evidence="9">
    <location>
        <begin position="1"/>
        <end position="23"/>
    </location>
</feature>
<dbReference type="Pfam" id="PF01122">
    <property type="entry name" value="Cobalamin_bind"/>
    <property type="match status" value="1"/>
</dbReference>
<evidence type="ECO:0000256" key="2">
    <source>
        <dbReference type="ARBA" id="ARBA00006449"/>
    </source>
</evidence>
<dbReference type="PROSITE" id="PS00468">
    <property type="entry name" value="COBALAMIN_BINDING"/>
    <property type="match status" value="1"/>
</dbReference>
<comment type="similarity">
    <text evidence="2">Belongs to the eukaryotic cobalamin transport proteins family.</text>
</comment>
<feature type="binding site" evidence="7">
    <location>
        <begin position="347"/>
        <end position="348"/>
    </location>
    <ligand>
        <name>cyanocob(III)alamin</name>
        <dbReference type="ChEBI" id="CHEBI:17439"/>
    </ligand>
</feature>
<sequence length="395" mass="44519">MRHSYQLPLVGLLLVSLIPSQLCKICEVNEENYSYLKHLLNTMINSEYTSRTQSANVLLSLRLVGIQNQTLKQQVERTTEGKDLNLSSGQLAVIILALEACHPTGENFTYKENLLSRLEKKFQDEIENMKTHDGNPLTNFYQISLDVLTLCLFNGNYSTTEVAELFNHTKNYYLGGQFSVDTGAMAVLALTCVNRRLTNEQIKAEKNLTKIDECIRFLVKKILSEKKFKQLGVEPNASIHRVGSLCFHFCLNGMQTLTPYLFFCISISAFLSLSDKFNISNDAPESNTPSNSSSSILVHYSVVINETYPIDITVPNGSVFLDVMEEAQKQNSTAFRFTMEQSAWGPYITSVQGLYANNNKRTYWELLSGGKSLSQGVGSYVVHNGENLEVRWSKY</sequence>
<keyword evidence="3" id="KW-0171">Cobalt transport</keyword>
<dbReference type="InterPro" id="IPR051588">
    <property type="entry name" value="Cobalamin_Transport"/>
</dbReference>
<keyword evidence="3" id="KW-0813">Transport</keyword>
<feature type="disulfide bond" evidence="8">
    <location>
        <begin position="151"/>
        <end position="192"/>
    </location>
</feature>
<dbReference type="Gene3D" id="2.170.130.30">
    <property type="match status" value="1"/>
</dbReference>
<keyword evidence="5 9" id="KW-0732">Signal</keyword>
<evidence type="ECO:0000259" key="10">
    <source>
        <dbReference type="Pfam" id="PF14478"/>
    </source>
</evidence>
<keyword evidence="12" id="KW-1185">Reference proteome</keyword>
<dbReference type="GO" id="GO:0031419">
    <property type="term" value="F:cobalamin binding"/>
    <property type="evidence" value="ECO:0007669"/>
    <property type="project" value="InterPro"/>
</dbReference>
<dbReference type="AlphaFoldDB" id="A0A8C9QHY6"/>
<feature type="chain" id="PRO_5034451864" evidence="9">
    <location>
        <begin position="24"/>
        <end position="395"/>
    </location>
</feature>
<reference evidence="11" key="2">
    <citation type="submission" date="2025-09" db="UniProtKB">
        <authorList>
            <consortium name="Ensembl"/>
        </authorList>
    </citation>
    <scope>IDENTIFICATION</scope>
</reference>
<dbReference type="Ensembl" id="ENSSDAT00000025890.1">
    <property type="protein sequence ID" value="ENSSDAP00000022654.1"/>
    <property type="gene ID" value="ENSSDAG00000020573.1"/>
</dbReference>
<protein>
    <submittedName>
        <fullName evidence="11">Transcobalamin 1</fullName>
    </submittedName>
</protein>
<dbReference type="GO" id="GO:0005615">
    <property type="term" value="C:extracellular space"/>
    <property type="evidence" value="ECO:0007669"/>
    <property type="project" value="TreeGrafter"/>
</dbReference>
<feature type="binding site" evidence="7">
    <location>
        <position position="181"/>
    </location>
    <ligand>
        <name>cyanocob(III)alamin</name>
        <dbReference type="ChEBI" id="CHEBI:17439"/>
    </ligand>
</feature>
<dbReference type="InterPro" id="IPR002157">
    <property type="entry name" value="Cbl-bd_prot"/>
</dbReference>
<evidence type="ECO:0000256" key="5">
    <source>
        <dbReference type="ARBA" id="ARBA00022729"/>
    </source>
</evidence>
<dbReference type="InterPro" id="IPR027954">
    <property type="entry name" value="Transcobalamin-like_C"/>
</dbReference>
<keyword evidence="4" id="KW-0964">Secreted</keyword>
<dbReference type="PANTHER" id="PTHR10559">
    <property type="entry name" value="TRANSCOBALAMIN-1/GASTRIC INTRINSIC FACTOR"/>
    <property type="match status" value="1"/>
</dbReference>
<dbReference type="GO" id="GO:0015889">
    <property type="term" value="P:cobalamin transport"/>
    <property type="evidence" value="ECO:0007669"/>
    <property type="project" value="InterPro"/>
</dbReference>
<feature type="binding site" evidence="7">
    <location>
        <position position="373"/>
    </location>
    <ligand>
        <name>cyanocob(III)alamin</name>
        <dbReference type="ChEBI" id="CHEBI:17439"/>
    </ligand>
</feature>
<organism evidence="11 12">
    <name type="scientific">Spermophilus dauricus</name>
    <name type="common">Daurian ground squirrel</name>
    <dbReference type="NCBI Taxonomy" id="99837"/>
    <lineage>
        <taxon>Eukaryota</taxon>
        <taxon>Metazoa</taxon>
        <taxon>Chordata</taxon>
        <taxon>Craniata</taxon>
        <taxon>Vertebrata</taxon>
        <taxon>Euteleostomi</taxon>
        <taxon>Mammalia</taxon>
        <taxon>Eutheria</taxon>
        <taxon>Euarchontoglires</taxon>
        <taxon>Glires</taxon>
        <taxon>Rodentia</taxon>
        <taxon>Sciuromorpha</taxon>
        <taxon>Sciuridae</taxon>
        <taxon>Xerinae</taxon>
        <taxon>Marmotini</taxon>
        <taxon>Spermophilus</taxon>
    </lineage>
</organism>
<keyword evidence="6 7" id="KW-0170">Cobalt</keyword>
<reference evidence="11" key="1">
    <citation type="submission" date="2025-08" db="UniProtKB">
        <authorList>
            <consortium name="Ensembl"/>
        </authorList>
    </citation>
    <scope>IDENTIFICATION</scope>
</reference>